<dbReference type="GO" id="GO:0003677">
    <property type="term" value="F:DNA binding"/>
    <property type="evidence" value="ECO:0007669"/>
    <property type="project" value="UniProtKB-KW"/>
</dbReference>
<organism evidence="1 2">
    <name type="scientific">Thioalkalivibrio paradoxus ARh 1</name>
    <dbReference type="NCBI Taxonomy" id="713585"/>
    <lineage>
        <taxon>Bacteria</taxon>
        <taxon>Pseudomonadati</taxon>
        <taxon>Pseudomonadota</taxon>
        <taxon>Gammaproteobacteria</taxon>
        <taxon>Chromatiales</taxon>
        <taxon>Ectothiorhodospiraceae</taxon>
        <taxon>Thioalkalivibrio</taxon>
    </lineage>
</organism>
<evidence type="ECO:0000313" key="1">
    <source>
        <dbReference type="EMBL" id="AHE97822.1"/>
    </source>
</evidence>
<gene>
    <name evidence="1" type="ORF">THITH_05630</name>
</gene>
<sequence>MEYTFTLRYKLADSHQEPDELIERLAEAGCDDALVGIGQRGYLALEFTRQAPNALEAFRTALADVKAAIPEVVLIEAAPDFVGLSDVADLVGVTRQNMRKLMLSHTDTFPPPVHGGSTLIWHLDDVLDWLSTRGRYPVAQATLETARLLRQLNLARESRHLRPELINTLDTYLA</sequence>
<keyword evidence="1" id="KW-0238">DNA-binding</keyword>
<dbReference type="EMBL" id="CP007029">
    <property type="protein sequence ID" value="AHE97822.1"/>
    <property type="molecule type" value="Genomic_DNA"/>
</dbReference>
<proteinExistence type="predicted"/>
<name>W0DKR3_9GAMM</name>
<dbReference type="Proteomes" id="UP000005289">
    <property type="component" value="Chromosome"/>
</dbReference>
<keyword evidence="2" id="KW-1185">Reference proteome</keyword>
<protein>
    <submittedName>
        <fullName evidence="1">DNA-binding protein</fullName>
    </submittedName>
</protein>
<dbReference type="HOGENOM" id="CLU_089912_0_0_6"/>
<reference evidence="1 2" key="1">
    <citation type="submission" date="2013-12" db="EMBL/GenBank/DDBJ databases">
        <authorList>
            <consortium name="DOE Joint Genome Institute"/>
            <person name="Muyzer G."/>
            <person name="Huntemann M."/>
            <person name="Han J."/>
            <person name="Chen A."/>
            <person name="Kyrpides N."/>
            <person name="Mavromatis K."/>
            <person name="Markowitz V."/>
            <person name="Palaniappan K."/>
            <person name="Ivanova N."/>
            <person name="Schaumberg A."/>
            <person name="Pati A."/>
            <person name="Liolios K."/>
            <person name="Nordberg H.P."/>
            <person name="Cantor M.N."/>
            <person name="Hua S.X."/>
            <person name="Woyke T."/>
        </authorList>
    </citation>
    <scope>NUCLEOTIDE SEQUENCE [LARGE SCALE GENOMIC DNA]</scope>
    <source>
        <strain evidence="1 2">ARh 1</strain>
    </source>
</reference>
<accession>W0DKR3</accession>
<dbReference type="AlphaFoldDB" id="W0DKR3"/>
<dbReference type="OrthoDB" id="7860618at2"/>
<evidence type="ECO:0000313" key="2">
    <source>
        <dbReference type="Proteomes" id="UP000005289"/>
    </source>
</evidence>
<dbReference type="KEGG" id="tti:THITH_05630"/>
<dbReference type="RefSeq" id="WP_006749129.1">
    <property type="nucleotide sequence ID" value="NZ_CP007029.1"/>
</dbReference>